<keyword evidence="1" id="KW-0732">Signal</keyword>
<dbReference type="Gene3D" id="3.40.50.1820">
    <property type="entry name" value="alpha/beta hydrolase"/>
    <property type="match status" value="2"/>
</dbReference>
<feature type="chain" id="PRO_5022169785" evidence="1">
    <location>
        <begin position="21"/>
        <end position="713"/>
    </location>
</feature>
<dbReference type="PANTHER" id="PTHR47381">
    <property type="entry name" value="ALPHA/BETA-HYDROLASES SUPERFAMILY PROTEIN"/>
    <property type="match status" value="1"/>
</dbReference>
<dbReference type="RefSeq" id="WP_145234529.1">
    <property type="nucleotide sequence ID" value="NZ_CP036273.1"/>
</dbReference>
<organism evidence="3 4">
    <name type="scientific">Urbifossiella limnaea</name>
    <dbReference type="NCBI Taxonomy" id="2528023"/>
    <lineage>
        <taxon>Bacteria</taxon>
        <taxon>Pseudomonadati</taxon>
        <taxon>Planctomycetota</taxon>
        <taxon>Planctomycetia</taxon>
        <taxon>Gemmatales</taxon>
        <taxon>Gemmataceae</taxon>
        <taxon>Urbifossiella</taxon>
    </lineage>
</organism>
<keyword evidence="3" id="KW-0378">Hydrolase</keyword>
<dbReference type="Proteomes" id="UP000319576">
    <property type="component" value="Chromosome"/>
</dbReference>
<accession>A0A517XN44</accession>
<dbReference type="EMBL" id="CP036273">
    <property type="protein sequence ID" value="QDU18917.1"/>
    <property type="molecule type" value="Genomic_DNA"/>
</dbReference>
<evidence type="ECO:0000259" key="2">
    <source>
        <dbReference type="Pfam" id="PF00326"/>
    </source>
</evidence>
<dbReference type="OrthoDB" id="244125at2"/>
<dbReference type="Pfam" id="PF00326">
    <property type="entry name" value="Peptidase_S9"/>
    <property type="match status" value="1"/>
</dbReference>
<name>A0A517XN44_9BACT</name>
<evidence type="ECO:0000313" key="4">
    <source>
        <dbReference type="Proteomes" id="UP000319576"/>
    </source>
</evidence>
<dbReference type="AlphaFoldDB" id="A0A517XN44"/>
<evidence type="ECO:0000256" key="1">
    <source>
        <dbReference type="SAM" id="SignalP"/>
    </source>
</evidence>
<dbReference type="PANTHER" id="PTHR47381:SF3">
    <property type="entry name" value="ALPHA_BETA-HYDROLASES SUPERFAMILY PROTEIN"/>
    <property type="match status" value="1"/>
</dbReference>
<evidence type="ECO:0000313" key="3">
    <source>
        <dbReference type="EMBL" id="QDU18917.1"/>
    </source>
</evidence>
<keyword evidence="4" id="KW-1185">Reference proteome</keyword>
<sequence precursor="true">MTRLLPAGLAALLLATPATAQQPNPDHARNRKQLDAYFRAHVKQINDACLADLSTKDAWEKKRPELRRQFLDMMGLDPLPPRTPLNAVVTGTTDGGTFTVERLHFQSMPGLYVTANLYLPKRREGRLPTILYVCGHGNVVIDGVSYGSKVHYQYHPSWFAANGYACLILDTVELAEIRGDHHGTHGAKMWWWQSRGYTPAGVELWNAMRALDYLETRPEVDATRFGLTGRSGGGATSWWVAAADERVKAVVPVAGIADLHAHLVEAPAPRLADGVIAGHCDCMYQVNTYRWDYAQVAALIAPRPLLLGNSDKDDIFPVEGYRRLADKARKVYDLYGAGEKFQLLETTGPHSDTPELHRGINAWMARWLKNDTAEQPAPDLTKRFEPKQLKVFDKLPEPRRNETIHETFVPAAKFNPPADVDELKAWWPGRRADVWRALHTKVLGAEYRVPHLQTAKVAEVVTHEGVRLRAIDFDPQPNVSLRMWVATAAGVEEPSEVILSVLDEAGYKDWCESFGPNFAGALQYPGPLARNDAMFAQNRAVMRRDKVCFAAVAPRGIGPTRWAAPGSKEDTHVRRRFPLIGQTLDGQRAFDVWQATQAWKEVFPPGDGEPMKLTLHGRGDSAALALHAVAGLPPDSREYARLDLWNLPTIYRSGPPLLNAHRYSDVPEVLASVATIHPVTLHVAAEADRAAWAEAVRVAGATGGRLTVKVGGE</sequence>
<dbReference type="GO" id="GO:0006508">
    <property type="term" value="P:proteolysis"/>
    <property type="evidence" value="ECO:0007669"/>
    <property type="project" value="InterPro"/>
</dbReference>
<feature type="signal peptide" evidence="1">
    <location>
        <begin position="1"/>
        <end position="20"/>
    </location>
</feature>
<dbReference type="SUPFAM" id="SSF53474">
    <property type="entry name" value="alpha/beta-Hydrolases"/>
    <property type="match status" value="1"/>
</dbReference>
<dbReference type="InterPro" id="IPR029058">
    <property type="entry name" value="AB_hydrolase_fold"/>
</dbReference>
<reference evidence="3 4" key="1">
    <citation type="submission" date="2019-02" db="EMBL/GenBank/DDBJ databases">
        <title>Deep-cultivation of Planctomycetes and their phenomic and genomic characterization uncovers novel biology.</title>
        <authorList>
            <person name="Wiegand S."/>
            <person name="Jogler M."/>
            <person name="Boedeker C."/>
            <person name="Pinto D."/>
            <person name="Vollmers J."/>
            <person name="Rivas-Marin E."/>
            <person name="Kohn T."/>
            <person name="Peeters S.H."/>
            <person name="Heuer A."/>
            <person name="Rast P."/>
            <person name="Oberbeckmann S."/>
            <person name="Bunk B."/>
            <person name="Jeske O."/>
            <person name="Meyerdierks A."/>
            <person name="Storesund J.E."/>
            <person name="Kallscheuer N."/>
            <person name="Luecker S."/>
            <person name="Lage O.M."/>
            <person name="Pohl T."/>
            <person name="Merkel B.J."/>
            <person name="Hornburger P."/>
            <person name="Mueller R.-W."/>
            <person name="Bruemmer F."/>
            <person name="Labrenz M."/>
            <person name="Spormann A.M."/>
            <person name="Op den Camp H."/>
            <person name="Overmann J."/>
            <person name="Amann R."/>
            <person name="Jetten M.S.M."/>
            <person name="Mascher T."/>
            <person name="Medema M.H."/>
            <person name="Devos D.P."/>
            <person name="Kaster A.-K."/>
            <person name="Ovreas L."/>
            <person name="Rohde M."/>
            <person name="Galperin M.Y."/>
            <person name="Jogler C."/>
        </authorList>
    </citation>
    <scope>NUCLEOTIDE SEQUENCE [LARGE SCALE GENOMIC DNA]</scope>
    <source>
        <strain evidence="3 4">ETA_A1</strain>
    </source>
</reference>
<feature type="domain" description="Peptidase S9 prolyl oligopeptidase catalytic" evidence="2">
    <location>
        <begin position="155"/>
        <end position="336"/>
    </location>
</feature>
<dbReference type="InterPro" id="IPR001375">
    <property type="entry name" value="Peptidase_S9_cat"/>
</dbReference>
<proteinExistence type="predicted"/>
<gene>
    <name evidence="3" type="ORF">ETAA1_08130</name>
</gene>
<dbReference type="KEGG" id="uli:ETAA1_08130"/>
<protein>
    <submittedName>
        <fullName evidence="3">Alpha/beta hydrolase family protein</fullName>
    </submittedName>
</protein>
<dbReference type="GO" id="GO:0008236">
    <property type="term" value="F:serine-type peptidase activity"/>
    <property type="evidence" value="ECO:0007669"/>
    <property type="project" value="InterPro"/>
</dbReference>